<protein>
    <submittedName>
        <fullName evidence="3">Uncharacterized protein</fullName>
    </submittedName>
</protein>
<keyword evidence="4" id="KW-1185">Reference proteome</keyword>
<evidence type="ECO:0000256" key="1">
    <source>
        <dbReference type="SAM" id="MobiDB-lite"/>
    </source>
</evidence>
<dbReference type="OrthoDB" id="1293395at2759"/>
<accession>A0A9Q0GWF9</accession>
<reference evidence="3" key="1">
    <citation type="journal article" date="2023" name="Plant J.">
        <title>The genome of the king protea, Protea cynaroides.</title>
        <authorList>
            <person name="Chang J."/>
            <person name="Duong T.A."/>
            <person name="Schoeman C."/>
            <person name="Ma X."/>
            <person name="Roodt D."/>
            <person name="Barker N."/>
            <person name="Li Z."/>
            <person name="Van de Peer Y."/>
            <person name="Mizrachi E."/>
        </authorList>
    </citation>
    <scope>NUCLEOTIDE SEQUENCE</scope>
    <source>
        <tissue evidence="3">Young leaves</tissue>
    </source>
</reference>
<comment type="caution">
    <text evidence="3">The sequence shown here is derived from an EMBL/GenBank/DDBJ whole genome shotgun (WGS) entry which is preliminary data.</text>
</comment>
<organism evidence="3 4">
    <name type="scientific">Protea cynaroides</name>
    <dbReference type="NCBI Taxonomy" id="273540"/>
    <lineage>
        <taxon>Eukaryota</taxon>
        <taxon>Viridiplantae</taxon>
        <taxon>Streptophyta</taxon>
        <taxon>Embryophyta</taxon>
        <taxon>Tracheophyta</taxon>
        <taxon>Spermatophyta</taxon>
        <taxon>Magnoliopsida</taxon>
        <taxon>Proteales</taxon>
        <taxon>Proteaceae</taxon>
        <taxon>Protea</taxon>
    </lineage>
</organism>
<dbReference type="Proteomes" id="UP001141806">
    <property type="component" value="Unassembled WGS sequence"/>
</dbReference>
<gene>
    <name evidence="3" type="ORF">NE237_011637</name>
</gene>
<feature type="region of interest" description="Disordered" evidence="1">
    <location>
        <begin position="230"/>
        <end position="358"/>
    </location>
</feature>
<dbReference type="AlphaFoldDB" id="A0A9Q0GWF9"/>
<dbReference type="EMBL" id="JAMYWD010000011">
    <property type="protein sequence ID" value="KAJ4954854.1"/>
    <property type="molecule type" value="Genomic_DNA"/>
</dbReference>
<feature type="signal peptide" evidence="2">
    <location>
        <begin position="1"/>
        <end position="21"/>
    </location>
</feature>
<feature type="chain" id="PRO_5040273601" evidence="2">
    <location>
        <begin position="22"/>
        <end position="374"/>
    </location>
</feature>
<sequence>MAGKVSVIFTIVLSFLVLSQASVEIQKPENLVAQWNPSNDLPDSDAMSTIVLPTDTIQSYSEEIPNDRIVDSEPKDLPEFNTMDEISVIKPFAGSFDGSFRPINHHFHHMPLKHHFFRFRFPTRWRHHHHHHRFGKPMGPRFTSDREIPYGNDMIMSDQAKGPSFTAEREIRYGNDMIINDQASTFEGKIPVIVRASTPERDMPYRNEMIVSDQANFDPMSYFHHNDMRHKPSMMFPRRPFEDNNGFRKEDKMDRPHHHEEEDEEMERDDHMDRPHHHEEEDEKMEREDEMDRPHHHHHHHHEEEDEKMEREDEMDRPHHHHHHHHEEEDEKMEREDKMDRPHHHHHHEEEDEKEEGGFMLFKSFRKFLNDFKP</sequence>
<evidence type="ECO:0000313" key="3">
    <source>
        <dbReference type="EMBL" id="KAJ4954854.1"/>
    </source>
</evidence>
<keyword evidence="2" id="KW-0732">Signal</keyword>
<feature type="compositionally biased region" description="Basic and acidic residues" evidence="1">
    <location>
        <begin position="239"/>
        <end position="260"/>
    </location>
</feature>
<proteinExistence type="predicted"/>
<evidence type="ECO:0000313" key="4">
    <source>
        <dbReference type="Proteomes" id="UP001141806"/>
    </source>
</evidence>
<name>A0A9Q0GWF9_9MAGN</name>
<feature type="compositionally biased region" description="Basic and acidic residues" evidence="1">
    <location>
        <begin position="268"/>
        <end position="293"/>
    </location>
</feature>
<feature type="compositionally biased region" description="Basic and acidic residues" evidence="1">
    <location>
        <begin position="308"/>
        <end position="317"/>
    </location>
</feature>
<evidence type="ECO:0000256" key="2">
    <source>
        <dbReference type="SAM" id="SignalP"/>
    </source>
</evidence>